<evidence type="ECO:0000256" key="5">
    <source>
        <dbReference type="ARBA" id="ARBA00047942"/>
    </source>
</evidence>
<dbReference type="GO" id="GO:0032259">
    <property type="term" value="P:methylation"/>
    <property type="evidence" value="ECO:0007669"/>
    <property type="project" value="UniProtKB-KW"/>
</dbReference>
<keyword evidence="4" id="KW-0949">S-adenosyl-L-methionine</keyword>
<dbReference type="PROSITE" id="PS00092">
    <property type="entry name" value="N6_MTASE"/>
    <property type="match status" value="1"/>
</dbReference>
<dbReference type="InterPro" id="IPR011639">
    <property type="entry name" value="MethylTrfase_TaqI-like_dom"/>
</dbReference>
<dbReference type="InterPro" id="IPR029063">
    <property type="entry name" value="SAM-dependent_MTases_sf"/>
</dbReference>
<dbReference type="PANTHER" id="PTHR33841">
    <property type="entry name" value="DNA METHYLTRANSFERASE YEEA-RELATED"/>
    <property type="match status" value="1"/>
</dbReference>
<protein>
    <recommendedName>
        <fullName evidence="1">site-specific DNA-methyltransferase (adenine-specific)</fullName>
        <ecNumber evidence="1">2.1.1.72</ecNumber>
    </recommendedName>
</protein>
<evidence type="ECO:0000313" key="8">
    <source>
        <dbReference type="Proteomes" id="UP001381003"/>
    </source>
</evidence>
<name>A0ABZ2FEU5_9MICO</name>
<evidence type="ECO:0000259" key="6">
    <source>
        <dbReference type="Pfam" id="PF07669"/>
    </source>
</evidence>
<dbReference type="EMBL" id="CP104874">
    <property type="protein sequence ID" value="WWF05250.1"/>
    <property type="molecule type" value="Genomic_DNA"/>
</dbReference>
<dbReference type="RefSeq" id="WP_338538287.1">
    <property type="nucleotide sequence ID" value="NZ_CP104874.1"/>
</dbReference>
<dbReference type="PRINTS" id="PR00507">
    <property type="entry name" value="N12N6MTFRASE"/>
</dbReference>
<accession>A0ABZ2FEU5</accession>
<feature type="domain" description="Type II methyltransferase M.TaqI-like" evidence="6">
    <location>
        <begin position="552"/>
        <end position="778"/>
    </location>
</feature>
<keyword evidence="3" id="KW-0808">Transferase</keyword>
<dbReference type="SUPFAM" id="SSF53335">
    <property type="entry name" value="S-adenosyl-L-methionine-dependent methyltransferases"/>
    <property type="match status" value="1"/>
</dbReference>
<organism evidence="7 8">
    <name type="scientific">Janibacter terrae</name>
    <dbReference type="NCBI Taxonomy" id="103817"/>
    <lineage>
        <taxon>Bacteria</taxon>
        <taxon>Bacillati</taxon>
        <taxon>Actinomycetota</taxon>
        <taxon>Actinomycetes</taxon>
        <taxon>Micrococcales</taxon>
        <taxon>Intrasporangiaceae</taxon>
        <taxon>Janibacter</taxon>
    </lineage>
</organism>
<dbReference type="InterPro" id="IPR002052">
    <property type="entry name" value="DNA_methylase_N6_adenine_CS"/>
</dbReference>
<evidence type="ECO:0000256" key="1">
    <source>
        <dbReference type="ARBA" id="ARBA00011900"/>
    </source>
</evidence>
<sequence>MTTRLDYVNCGDISALFREELGWNRPDITVPMRIEVDGTTFEARQVAGYKGVRVWQVPGVPDNRTQRLIDAELRRHSDERLIVFTGTHIQEWRWPQVGNTQGSGQPRLVTHTHVVGSGNEALDQRLAMIEIGLSESPTVPELLRRMRSAFDADKVTNEFYKKFLKQHDALVKAIHGLDVDGDRKWYSALLMNRLMFIYFMQRKGFMNNDRDYLRTRLNALRKKSGSGKFYEFYRDFLLPMFHDGLGAPRLQVADPVIKDLIGDIPYINGGIFSVHELETAHADISIPDEIFESIFDLFDSYQWHLDERPTARQNEINPDVLGYIFEQFINQKEQGAYYTKDDVTHFMTASTLLPVFLERLQAETGITPWDYVASEPAAFLWDSLMHGLSEPFPAEVEEQRGAFPRTAWNERAPGTHGLSGETWWEVDQRRANYARVLTLARSGAINDVDKAVSANIDLESLATAVIDGMDSPANVVATWRILTDLKIVDPTCGSGAFLFAALKILLDLYDAVLDAARAQAVNSSDPDLHALLAEVDDHANQNYFILKHATLNNIYGVDIMKEATEIARLRLFLKLVSAIDDRDDLEPLPDLDFNIKAGNVLVGARSVDELRDTPDLFAQQTIEGVLEKANLVSSAYREFRDVQESGEPTEVKAARDALSGRLTEVRTIVNEHYHSVHGLRGSVADWVDTHSPFHWFIEYPEVFSDGGFDVLIGNPPYVATRKVKGYTFSGFETDRTPDIYAPCTERAAQITRRDGRMTMIIPISAQFGGDFADLRKYLERRFAHLWVSTFSRNPAALFSAGLGVRSTIVVGAGDGGASNTLHVTKTHRWFDDFRPALFETLTYVDAAKVRPHAGWARLPEDGLADLFARLTPKPRLSQIVTRHGTSRVGFKSIVLYWISVFDADPPSYELDYTPTPQTGSSWLKITSPKDSKMALAILASKLAFVWWWATSDDFHATNEGLGSTPVDISVLSSGGKARLEALGDRLIAEFPNHVQFTKYAGKWMGNYVHSEMRDITDEIDAILAKELGYTDLLPDLEHAYYCAYKPTGDRPGTLRYDPAKAGVNPDALPTV</sequence>
<evidence type="ECO:0000256" key="3">
    <source>
        <dbReference type="ARBA" id="ARBA00022679"/>
    </source>
</evidence>
<dbReference type="Gene3D" id="3.40.50.150">
    <property type="entry name" value="Vaccinia Virus protein VP39"/>
    <property type="match status" value="1"/>
</dbReference>
<dbReference type="Pfam" id="PF07669">
    <property type="entry name" value="Eco57I"/>
    <property type="match status" value="1"/>
</dbReference>
<evidence type="ECO:0000256" key="2">
    <source>
        <dbReference type="ARBA" id="ARBA00022603"/>
    </source>
</evidence>
<evidence type="ECO:0000256" key="4">
    <source>
        <dbReference type="ARBA" id="ARBA00022691"/>
    </source>
</evidence>
<dbReference type="Proteomes" id="UP001381003">
    <property type="component" value="Chromosome"/>
</dbReference>
<dbReference type="EC" id="2.1.1.72" evidence="1"/>
<keyword evidence="2 7" id="KW-0489">Methyltransferase</keyword>
<dbReference type="GO" id="GO:0008168">
    <property type="term" value="F:methyltransferase activity"/>
    <property type="evidence" value="ECO:0007669"/>
    <property type="project" value="UniProtKB-KW"/>
</dbReference>
<gene>
    <name evidence="7" type="ORF">N5P18_16605</name>
</gene>
<proteinExistence type="predicted"/>
<dbReference type="InterPro" id="IPR050953">
    <property type="entry name" value="N4_N6_ade-DNA_methylase"/>
</dbReference>
<dbReference type="PANTHER" id="PTHR33841:SF1">
    <property type="entry name" value="DNA METHYLTRANSFERASE A"/>
    <property type="match status" value="1"/>
</dbReference>
<reference evidence="7 8" key="1">
    <citation type="submission" date="2022-09" db="EMBL/GenBank/DDBJ databases">
        <title>Complete genome sequence of Janibacter terrae strain COS04-44, PCL-degrading bacteria isolated from oil spilled coast.</title>
        <authorList>
            <person name="Park H."/>
            <person name="Kim J.Y."/>
            <person name="An S.H."/>
            <person name="Lee C.M."/>
            <person name="Weon H.-Y."/>
        </authorList>
    </citation>
    <scope>NUCLEOTIDE SEQUENCE [LARGE SCALE GENOMIC DNA]</scope>
    <source>
        <strain evidence="7 8">COS04-44</strain>
    </source>
</reference>
<evidence type="ECO:0000313" key="7">
    <source>
        <dbReference type="EMBL" id="WWF05250.1"/>
    </source>
</evidence>
<comment type="catalytic activity">
    <reaction evidence="5">
        <text>a 2'-deoxyadenosine in DNA + S-adenosyl-L-methionine = an N(6)-methyl-2'-deoxyadenosine in DNA + S-adenosyl-L-homocysteine + H(+)</text>
        <dbReference type="Rhea" id="RHEA:15197"/>
        <dbReference type="Rhea" id="RHEA-COMP:12418"/>
        <dbReference type="Rhea" id="RHEA-COMP:12419"/>
        <dbReference type="ChEBI" id="CHEBI:15378"/>
        <dbReference type="ChEBI" id="CHEBI:57856"/>
        <dbReference type="ChEBI" id="CHEBI:59789"/>
        <dbReference type="ChEBI" id="CHEBI:90615"/>
        <dbReference type="ChEBI" id="CHEBI:90616"/>
        <dbReference type="EC" id="2.1.1.72"/>
    </reaction>
</comment>
<keyword evidence="8" id="KW-1185">Reference proteome</keyword>